<dbReference type="InterPro" id="IPR022409">
    <property type="entry name" value="PKD/Chitinase_dom"/>
</dbReference>
<reference evidence="8" key="1">
    <citation type="submission" date="2019-01" db="EMBL/GenBank/DDBJ databases">
        <title>Anaerobic oxidation of ethane by archaea from a marine hydrocarbon seep.</title>
        <authorList>
            <person name="Musat F."/>
        </authorList>
    </citation>
    <scope>NUCLEOTIDE SEQUENCE [LARGE SCALE GENOMIC DNA]</scope>
</reference>
<dbReference type="EMBL" id="RPGO01000033">
    <property type="protein sequence ID" value="RZB28882.1"/>
    <property type="molecule type" value="Genomic_DNA"/>
</dbReference>
<gene>
    <name evidence="7" type="ORF">AEth_01486</name>
</gene>
<dbReference type="Gene3D" id="2.60.40.4070">
    <property type="match status" value="2"/>
</dbReference>
<proteinExistence type="predicted"/>
<dbReference type="AlphaFoldDB" id="A0A8B3S056"/>
<evidence type="ECO:0000256" key="2">
    <source>
        <dbReference type="ARBA" id="ARBA00022692"/>
    </source>
</evidence>
<dbReference type="Gene3D" id="2.60.40.680">
    <property type="match status" value="1"/>
</dbReference>
<dbReference type="SMART" id="SM00089">
    <property type="entry name" value="PKD"/>
    <property type="match status" value="3"/>
</dbReference>
<dbReference type="PANTHER" id="PTHR46730:SF4">
    <property type="entry name" value="POLYCYSTIC KIDNEY DISEASE PROTEIN 1-LIKE 1"/>
    <property type="match status" value="1"/>
</dbReference>
<keyword evidence="3" id="KW-0677">Repeat</keyword>
<sequence>MKKSILLILFSVAIFSFIGVTTAAATPTISIYPTSTTGLSQGDAFSVNVSVDPQDAGVSGAEFYLIYNASAVQINSITAGELLYGTQAPIEGKNEFDNVAGTASYAASRKGTTSVPSTVGTLAMISLTVTGDAVNALYELNLTSAGPNAWDPRTYLTDENSAEISPITITDGEFRVGPTVESPTCTVSVTNSTITPPQTTDITATFSEHVDYTLNIETNDGAVVYDWDGTRHTDRTVTWDGKNETTGIQVPDGTYTVNLTVTNTTTGLTGYNRTEAVIVSSVVSNQPPTAVITAPTASGTYHVGDEVSFHATDSSDPDGYIVSYNWTFGDGGEGTGVTTTHTYTTAGAKNVILKVTDNDSATNNTTVTINVLNTGDVPPTCTVSVTNSTITPPQTTDITATFSEHVDYTLNIETNDGAVVYDWDGTRHNDRTVTWDGKNETTGIQVPDGTYTVNLTVTNTTTGLTDYNRTEAVIVSSVVSNQPPTAFITAPTASGTYHVGDEVSFHATDSSDPDGYIVSYNWTFGDGNTSEVANTTHTYATANTYTVILTVTDNDSATNTTTVTIVVSNQPPTAFITAPTASGTYHVGDEVSFHATDSSDPDGYIVSYNWTFGDGNTSEVANTTHTYATANTYTVILTVTDNDSATNTTTVTINVLETEAVSVTLYTGWNLIAVPVNDSTANTAEELALKINGCKEVVKWDALTQMYITYSKISGDWIGTDFAITGGMGLFVNVEGNTTVGFTGGAWS</sequence>
<dbReference type="GO" id="GO:0006816">
    <property type="term" value="P:calcium ion transport"/>
    <property type="evidence" value="ECO:0007669"/>
    <property type="project" value="TreeGrafter"/>
</dbReference>
<dbReference type="InterPro" id="IPR000601">
    <property type="entry name" value="PKD_dom"/>
</dbReference>
<dbReference type="Pfam" id="PF18911">
    <property type="entry name" value="PKD_4"/>
    <property type="match status" value="3"/>
</dbReference>
<dbReference type="InterPro" id="IPR008965">
    <property type="entry name" value="CBM2/CBM3_carb-bd_dom_sf"/>
</dbReference>
<organism evidence="7 8">
    <name type="scientific">Candidatus Argoarchaeum ethanivorans</name>
    <dbReference type="NCBI Taxonomy" id="2608793"/>
    <lineage>
        <taxon>Archaea</taxon>
        <taxon>Methanobacteriati</taxon>
        <taxon>Methanobacteriota</taxon>
        <taxon>Stenosarchaea group</taxon>
        <taxon>Methanomicrobia</taxon>
        <taxon>Methanosarcinales</taxon>
        <taxon>Methanosarcinales incertae sedis</taxon>
        <taxon>GOM Arc I cluster</taxon>
        <taxon>Candidatus Argoarchaeum</taxon>
    </lineage>
</organism>
<dbReference type="SUPFAM" id="SSF49384">
    <property type="entry name" value="Carbohydrate-binding domain"/>
    <property type="match status" value="1"/>
</dbReference>
<dbReference type="PANTHER" id="PTHR46730">
    <property type="entry name" value="POLYCYSTIN-1"/>
    <property type="match status" value="1"/>
</dbReference>
<dbReference type="Gene3D" id="2.60.40.10">
    <property type="entry name" value="Immunoglobulins"/>
    <property type="match status" value="3"/>
</dbReference>
<feature type="domain" description="PKD" evidence="6">
    <location>
        <begin position="587"/>
        <end position="660"/>
    </location>
</feature>
<evidence type="ECO:0000256" key="3">
    <source>
        <dbReference type="ARBA" id="ARBA00022737"/>
    </source>
</evidence>
<accession>A0A8B3S056</accession>
<feature type="domain" description="PKD" evidence="6">
    <location>
        <begin position="303"/>
        <end position="376"/>
    </location>
</feature>
<keyword evidence="5" id="KW-0472">Membrane</keyword>
<evidence type="ECO:0000256" key="1">
    <source>
        <dbReference type="ARBA" id="ARBA00004141"/>
    </source>
</evidence>
<dbReference type="Proteomes" id="UP000291831">
    <property type="component" value="Unassembled WGS sequence"/>
</dbReference>
<dbReference type="PROSITE" id="PS50093">
    <property type="entry name" value="PKD"/>
    <property type="match status" value="3"/>
</dbReference>
<comment type="caution">
    <text evidence="7">The sequence shown here is derived from an EMBL/GenBank/DDBJ whole genome shotgun (WGS) entry which is preliminary data.</text>
</comment>
<dbReference type="CDD" id="cd00146">
    <property type="entry name" value="PKD"/>
    <property type="match status" value="2"/>
</dbReference>
<dbReference type="CDD" id="cd08547">
    <property type="entry name" value="Type_II_cohesin"/>
    <property type="match status" value="1"/>
</dbReference>
<name>A0A8B3S056_9EURY</name>
<dbReference type="GO" id="GO:0005261">
    <property type="term" value="F:monoatomic cation channel activity"/>
    <property type="evidence" value="ECO:0007669"/>
    <property type="project" value="TreeGrafter"/>
</dbReference>
<feature type="domain" description="PKD" evidence="6">
    <location>
        <begin position="499"/>
        <end position="567"/>
    </location>
</feature>
<comment type="subcellular location">
    <subcellularLocation>
        <location evidence="1">Membrane</location>
        <topology evidence="1">Multi-pass membrane protein</topology>
    </subcellularLocation>
</comment>
<dbReference type="SUPFAM" id="SSF49299">
    <property type="entry name" value="PKD domain"/>
    <property type="match status" value="3"/>
</dbReference>
<dbReference type="GO" id="GO:0030246">
    <property type="term" value="F:carbohydrate binding"/>
    <property type="evidence" value="ECO:0007669"/>
    <property type="project" value="InterPro"/>
</dbReference>
<evidence type="ECO:0000256" key="4">
    <source>
        <dbReference type="ARBA" id="ARBA00022989"/>
    </source>
</evidence>
<evidence type="ECO:0000259" key="6">
    <source>
        <dbReference type="PROSITE" id="PS50093"/>
    </source>
</evidence>
<keyword evidence="4" id="KW-1133">Transmembrane helix</keyword>
<evidence type="ECO:0000313" key="7">
    <source>
        <dbReference type="EMBL" id="RZB28882.1"/>
    </source>
</evidence>
<evidence type="ECO:0000256" key="5">
    <source>
        <dbReference type="ARBA" id="ARBA00023136"/>
    </source>
</evidence>
<protein>
    <recommendedName>
        <fullName evidence="6">PKD domain-containing protein</fullName>
    </recommendedName>
</protein>
<dbReference type="InterPro" id="IPR013783">
    <property type="entry name" value="Ig-like_fold"/>
</dbReference>
<dbReference type="GO" id="GO:0005886">
    <property type="term" value="C:plasma membrane"/>
    <property type="evidence" value="ECO:0007669"/>
    <property type="project" value="TreeGrafter"/>
</dbReference>
<dbReference type="InterPro" id="IPR035986">
    <property type="entry name" value="PKD_dom_sf"/>
</dbReference>
<keyword evidence="2" id="KW-0812">Transmembrane</keyword>
<evidence type="ECO:0000313" key="8">
    <source>
        <dbReference type="Proteomes" id="UP000291831"/>
    </source>
</evidence>